<feature type="transmembrane region" description="Helical" evidence="7">
    <location>
        <begin position="317"/>
        <end position="339"/>
    </location>
</feature>
<keyword evidence="6 7" id="KW-0472">Membrane</keyword>
<dbReference type="Pfam" id="PF01554">
    <property type="entry name" value="MatE"/>
    <property type="match status" value="2"/>
</dbReference>
<dbReference type="PANTHER" id="PTHR43823">
    <property type="entry name" value="SPORULATION PROTEIN YKVU"/>
    <property type="match status" value="1"/>
</dbReference>
<dbReference type="Proteomes" id="UP000824105">
    <property type="component" value="Unassembled WGS sequence"/>
</dbReference>
<sequence length="445" mass="48309">MDQKSLFLNTSPTRLFVKAALPGSVGMLASSLYQLLDGIFVGQLLGGEAFAAINLAMPLVIINFAISDLIGVGSSVPISVRLGEKRPEEANNIFTCACLMVVAQGVLVGTLLYMAAPFLLRLMGAEGALLEMATQYIRVYAVSSPVTGMMYAVDNYLRICGRIKTSMMLNVAMSVLCALGEFIMLAVLRVGVWGAAFGACSGMVLCVLTAMWPFIRGEMALQFRRPRFTWRIIRQIVTCGTPTFLNNIAGRVTSILMNTVLLRVGGAAAVSVYGILMYADGIVMQFLYGMCDSLQPAVGYNWGAGRRDRVLAIEKRCFLAAAVLSVLASMVLFAFPGQLTRLFMSDSEPEVYAMAVPALRLFCLTYLTRWISFATQSFMSAVEKPVQASLLSISTALVFPVLLIAALWPFGLSGLWFNMSGTALLAAAVAVLVLLDFRRRCWKKT</sequence>
<dbReference type="PANTHER" id="PTHR43823:SF3">
    <property type="entry name" value="MULTIDRUG EXPORT PROTEIN MEPA"/>
    <property type="match status" value="1"/>
</dbReference>
<reference evidence="8" key="2">
    <citation type="submission" date="2021-04" db="EMBL/GenBank/DDBJ databases">
        <authorList>
            <person name="Gilroy R."/>
        </authorList>
    </citation>
    <scope>NUCLEOTIDE SEQUENCE</scope>
    <source>
        <strain evidence="8">CHK188-11489</strain>
    </source>
</reference>
<dbReference type="GO" id="GO:0015297">
    <property type="term" value="F:antiporter activity"/>
    <property type="evidence" value="ECO:0007669"/>
    <property type="project" value="InterPro"/>
</dbReference>
<feature type="transmembrane region" description="Helical" evidence="7">
    <location>
        <begin position="136"/>
        <end position="157"/>
    </location>
</feature>
<comment type="caution">
    <text evidence="8">The sequence shown here is derived from an EMBL/GenBank/DDBJ whole genome shotgun (WGS) entry which is preliminary data.</text>
</comment>
<evidence type="ECO:0000256" key="7">
    <source>
        <dbReference type="SAM" id="Phobius"/>
    </source>
</evidence>
<organism evidence="8 9">
    <name type="scientific">Candidatus Gemmiger avistercoris</name>
    <dbReference type="NCBI Taxonomy" id="2838606"/>
    <lineage>
        <taxon>Bacteria</taxon>
        <taxon>Bacillati</taxon>
        <taxon>Bacillota</taxon>
        <taxon>Clostridia</taxon>
        <taxon>Eubacteriales</taxon>
        <taxon>Gemmiger</taxon>
    </lineage>
</organism>
<evidence type="ECO:0000256" key="1">
    <source>
        <dbReference type="ARBA" id="ARBA00004651"/>
    </source>
</evidence>
<feature type="transmembrane region" description="Helical" evidence="7">
    <location>
        <begin position="351"/>
        <end position="367"/>
    </location>
</feature>
<dbReference type="InterPro" id="IPR048279">
    <property type="entry name" value="MdtK-like"/>
</dbReference>
<evidence type="ECO:0000256" key="4">
    <source>
        <dbReference type="ARBA" id="ARBA00022692"/>
    </source>
</evidence>
<reference evidence="8" key="1">
    <citation type="journal article" date="2021" name="PeerJ">
        <title>Extensive microbial diversity within the chicken gut microbiome revealed by metagenomics and culture.</title>
        <authorList>
            <person name="Gilroy R."/>
            <person name="Ravi A."/>
            <person name="Getino M."/>
            <person name="Pursley I."/>
            <person name="Horton D.L."/>
            <person name="Alikhan N.F."/>
            <person name="Baker D."/>
            <person name="Gharbi K."/>
            <person name="Hall N."/>
            <person name="Watson M."/>
            <person name="Adriaenssens E.M."/>
            <person name="Foster-Nyarko E."/>
            <person name="Jarju S."/>
            <person name="Secka A."/>
            <person name="Antonio M."/>
            <person name="Oren A."/>
            <person name="Chaudhuri R.R."/>
            <person name="La Ragione R."/>
            <person name="Hildebrand F."/>
            <person name="Pallen M.J."/>
        </authorList>
    </citation>
    <scope>NUCLEOTIDE SEQUENCE</scope>
    <source>
        <strain evidence="8">CHK188-11489</strain>
    </source>
</reference>
<comment type="subcellular location">
    <subcellularLocation>
        <location evidence="1">Cell membrane</location>
        <topology evidence="1">Multi-pass membrane protein</topology>
    </subcellularLocation>
</comment>
<evidence type="ECO:0000313" key="9">
    <source>
        <dbReference type="Proteomes" id="UP000824105"/>
    </source>
</evidence>
<dbReference type="PIRSF" id="PIRSF006603">
    <property type="entry name" value="DinF"/>
    <property type="match status" value="1"/>
</dbReference>
<gene>
    <name evidence="8" type="ORF">H9724_07545</name>
</gene>
<feature type="transmembrane region" description="Helical" evidence="7">
    <location>
        <begin position="194"/>
        <end position="215"/>
    </location>
</feature>
<dbReference type="InterPro" id="IPR002528">
    <property type="entry name" value="MATE_fam"/>
</dbReference>
<feature type="transmembrane region" description="Helical" evidence="7">
    <location>
        <begin position="56"/>
        <end position="80"/>
    </location>
</feature>
<feature type="transmembrane region" description="Helical" evidence="7">
    <location>
        <begin position="388"/>
        <end position="410"/>
    </location>
</feature>
<evidence type="ECO:0000256" key="6">
    <source>
        <dbReference type="ARBA" id="ARBA00023136"/>
    </source>
</evidence>
<feature type="transmembrane region" description="Helical" evidence="7">
    <location>
        <begin position="285"/>
        <end position="305"/>
    </location>
</feature>
<dbReference type="GO" id="GO:0005886">
    <property type="term" value="C:plasma membrane"/>
    <property type="evidence" value="ECO:0007669"/>
    <property type="project" value="UniProtKB-SubCell"/>
</dbReference>
<dbReference type="EMBL" id="DXBF01000061">
    <property type="protein sequence ID" value="HIZ62602.1"/>
    <property type="molecule type" value="Genomic_DNA"/>
</dbReference>
<proteinExistence type="predicted"/>
<feature type="transmembrane region" description="Helical" evidence="7">
    <location>
        <begin position="15"/>
        <end position="36"/>
    </location>
</feature>
<feature type="transmembrane region" description="Helical" evidence="7">
    <location>
        <begin position="92"/>
        <end position="116"/>
    </location>
</feature>
<feature type="transmembrane region" description="Helical" evidence="7">
    <location>
        <begin position="416"/>
        <end position="435"/>
    </location>
</feature>
<evidence type="ECO:0000256" key="2">
    <source>
        <dbReference type="ARBA" id="ARBA00022448"/>
    </source>
</evidence>
<evidence type="ECO:0000256" key="3">
    <source>
        <dbReference type="ARBA" id="ARBA00022475"/>
    </source>
</evidence>
<name>A0A9D2JQB2_9FIRM</name>
<evidence type="ECO:0000256" key="5">
    <source>
        <dbReference type="ARBA" id="ARBA00022989"/>
    </source>
</evidence>
<keyword evidence="4 7" id="KW-0812">Transmembrane</keyword>
<dbReference type="AlphaFoldDB" id="A0A9D2JQB2"/>
<keyword evidence="2" id="KW-0813">Transport</keyword>
<evidence type="ECO:0000313" key="8">
    <source>
        <dbReference type="EMBL" id="HIZ62602.1"/>
    </source>
</evidence>
<feature type="transmembrane region" description="Helical" evidence="7">
    <location>
        <begin position="260"/>
        <end position="279"/>
    </location>
</feature>
<feature type="transmembrane region" description="Helical" evidence="7">
    <location>
        <begin position="169"/>
        <end position="188"/>
    </location>
</feature>
<dbReference type="InterPro" id="IPR051327">
    <property type="entry name" value="MATE_MepA_subfamily"/>
</dbReference>
<protein>
    <submittedName>
        <fullName evidence="8">MATE family efflux transporter</fullName>
    </submittedName>
</protein>
<dbReference type="GO" id="GO:0042910">
    <property type="term" value="F:xenobiotic transmembrane transporter activity"/>
    <property type="evidence" value="ECO:0007669"/>
    <property type="project" value="InterPro"/>
</dbReference>
<keyword evidence="3" id="KW-1003">Cell membrane</keyword>
<keyword evidence="5 7" id="KW-1133">Transmembrane helix</keyword>
<accession>A0A9D2JQB2</accession>